<evidence type="ECO:0000259" key="2">
    <source>
        <dbReference type="Pfam" id="PF06985"/>
    </source>
</evidence>
<dbReference type="PANTHER" id="PTHR24148:SF73">
    <property type="entry name" value="HET DOMAIN PROTEIN (AFU_ORTHOLOGUE AFUA_8G01020)"/>
    <property type="match status" value="1"/>
</dbReference>
<protein>
    <recommendedName>
        <fullName evidence="2">Heterokaryon incompatibility domain-containing protein</fullName>
    </recommendedName>
</protein>
<name>W3X6T9_PESFW</name>
<keyword evidence="1" id="KW-0812">Transmembrane</keyword>
<dbReference type="eggNOG" id="ENOG502SN6V">
    <property type="taxonomic scope" value="Eukaryota"/>
</dbReference>
<dbReference type="KEGG" id="pfy:PFICI_06731"/>
<feature type="transmembrane region" description="Helical" evidence="1">
    <location>
        <begin position="78"/>
        <end position="111"/>
    </location>
</feature>
<dbReference type="GeneID" id="19271744"/>
<dbReference type="AlphaFoldDB" id="W3X6T9"/>
<feature type="domain" description="Heterokaryon incompatibility" evidence="2">
    <location>
        <begin position="334"/>
        <end position="472"/>
    </location>
</feature>
<accession>W3X6T9</accession>
<dbReference type="HOGENOM" id="CLU_319844_0_0_1"/>
<organism evidence="3 4">
    <name type="scientific">Pestalotiopsis fici (strain W106-1 / CGMCC3.15140)</name>
    <dbReference type="NCBI Taxonomy" id="1229662"/>
    <lineage>
        <taxon>Eukaryota</taxon>
        <taxon>Fungi</taxon>
        <taxon>Dikarya</taxon>
        <taxon>Ascomycota</taxon>
        <taxon>Pezizomycotina</taxon>
        <taxon>Sordariomycetes</taxon>
        <taxon>Xylariomycetidae</taxon>
        <taxon>Amphisphaeriales</taxon>
        <taxon>Sporocadaceae</taxon>
        <taxon>Pestalotiopsis</taxon>
    </lineage>
</organism>
<keyword evidence="4" id="KW-1185">Reference proteome</keyword>
<evidence type="ECO:0000313" key="3">
    <source>
        <dbReference type="EMBL" id="ETS81729.1"/>
    </source>
</evidence>
<dbReference type="RefSeq" id="XP_007833503.1">
    <property type="nucleotide sequence ID" value="XM_007835312.1"/>
</dbReference>
<dbReference type="EMBL" id="KI912112">
    <property type="protein sequence ID" value="ETS81729.1"/>
    <property type="molecule type" value="Genomic_DNA"/>
</dbReference>
<dbReference type="InterPro" id="IPR010730">
    <property type="entry name" value="HET"/>
</dbReference>
<keyword evidence="1" id="KW-0472">Membrane</keyword>
<dbReference type="OrthoDB" id="2157530at2759"/>
<evidence type="ECO:0000313" key="4">
    <source>
        <dbReference type="Proteomes" id="UP000030651"/>
    </source>
</evidence>
<reference evidence="4" key="1">
    <citation type="journal article" date="2015" name="BMC Genomics">
        <title>Genomic and transcriptomic analysis of the endophytic fungus Pestalotiopsis fici reveals its lifestyle and high potential for synthesis of natural products.</title>
        <authorList>
            <person name="Wang X."/>
            <person name="Zhang X."/>
            <person name="Liu L."/>
            <person name="Xiang M."/>
            <person name="Wang W."/>
            <person name="Sun X."/>
            <person name="Che Y."/>
            <person name="Guo L."/>
            <person name="Liu G."/>
            <person name="Guo L."/>
            <person name="Wang C."/>
            <person name="Yin W.B."/>
            <person name="Stadler M."/>
            <person name="Zhang X."/>
            <person name="Liu X."/>
        </authorList>
    </citation>
    <scope>NUCLEOTIDE SEQUENCE [LARGE SCALE GENOMIC DNA]</scope>
    <source>
        <strain evidence="4">W106-1 / CGMCC3.15140</strain>
    </source>
</reference>
<proteinExistence type="predicted"/>
<evidence type="ECO:0000256" key="1">
    <source>
        <dbReference type="SAM" id="Phobius"/>
    </source>
</evidence>
<dbReference type="Proteomes" id="UP000030651">
    <property type="component" value="Unassembled WGS sequence"/>
</dbReference>
<dbReference type="InterPro" id="IPR052895">
    <property type="entry name" value="HetReg/Transcr_Mod"/>
</dbReference>
<feature type="transmembrane region" description="Helical" evidence="1">
    <location>
        <begin position="12"/>
        <end position="33"/>
    </location>
</feature>
<gene>
    <name evidence="3" type="ORF">PFICI_06731</name>
</gene>
<feature type="transmembrane region" description="Helical" evidence="1">
    <location>
        <begin position="208"/>
        <end position="232"/>
    </location>
</feature>
<feature type="transmembrane region" description="Helical" evidence="1">
    <location>
        <begin position="39"/>
        <end position="57"/>
    </location>
</feature>
<dbReference type="PANTHER" id="PTHR24148">
    <property type="entry name" value="ANKYRIN REPEAT DOMAIN-CONTAINING PROTEIN 39 HOMOLOG-RELATED"/>
    <property type="match status" value="1"/>
</dbReference>
<dbReference type="InParanoid" id="W3X6T9"/>
<sequence>MAAEEVARDKRWWPTWILIGLFSLTFLVSSPLIVGFTTVIGLFSSIISILQSLFHTSRLSADGRLGSLLTRSVDRIRWVLRIIVGLWTVLALYLVYWPVFLIAILVVPGVFKAADIATKSLSQIAIKALGEPDDTESWDSLPKAVVYIILRISRHFSNTCEHGRGHLNATWRASPKPLHLLYDQLCQAVVGAANSAAADFLAELVARIVSSVTNLIISIFDILHVLVVGILLDTQNPDAGNESLWLVFIIVLPIFTTWLAAILVPFVDAYKEAVTSSLLKATASNSIIYKSLQSGKSPNDSCIRLLEILPGGSGEPIICKLAVADLSGQNIPPYEALSYVWGPPDMNEHIEINEHTFYISQVLLQALLHLRDTTNPRTLWIDALCINQFDLDERSSQVLLMPLIYSEATRVVLWLGENEPWGLQYAIDRVKSFKLSDSNTEISMPYFHFGIVYVAAKLLRRPYWTRVWVVQELVLARDILVSCGRFTCRWEELQRLVTGCLSRSFFPINHVYLDEFLALEANHELRASTQRGDQSIADIIFEKPLTTTHDSHAPDLVSLWYRYRSRNATDPRDKVFAFIGLADSSRDLLQPDYSRRESFLSIDLANQYTYHSRNLSVVALAESARAKSPTMPDATNDDREAYIPSWCPAFMTNNIKTRHGFRPFWTGLPGDDGDHFHGAGRIPVLALPAQSSPQVGEFLFDPTYHFLEIHVLSNFGIAVSSDGRLPGQWDELVASNMRNSWRQETIQNWKLAQRLLASRGTREGTETTEPSAGNAALEELIYLTLTAGKFSRRPSPENDEQYRQYHEAHQQACIGRRPFITADGRLGLGPKSLKSGDELHLVLGMGTPVILRKTAPEWNKPGNNVSELYNPTWLYIGQAYVHDMMKYNGDLAADIDSGEVILEKRILA</sequence>
<dbReference type="Pfam" id="PF06985">
    <property type="entry name" value="HET"/>
    <property type="match status" value="1"/>
</dbReference>
<feature type="transmembrane region" description="Helical" evidence="1">
    <location>
        <begin position="244"/>
        <end position="267"/>
    </location>
</feature>
<keyword evidence="1" id="KW-1133">Transmembrane helix</keyword>